<gene>
    <name evidence="5" type="ORF">SAMN02745728_00158</name>
</gene>
<dbReference type="SUPFAM" id="SSF53448">
    <property type="entry name" value="Nucleotide-diphospho-sugar transferases"/>
    <property type="match status" value="1"/>
</dbReference>
<name>A0A1M7RTY4_9BACT</name>
<dbReference type="GO" id="GO:0016757">
    <property type="term" value="F:glycosyltransferase activity"/>
    <property type="evidence" value="ECO:0007669"/>
    <property type="project" value="UniProtKB-KW"/>
</dbReference>
<comment type="similarity">
    <text evidence="1">Belongs to the glycosyltransferase 2 family.</text>
</comment>
<accession>A0A1M7RTY4</accession>
<dbReference type="Pfam" id="PF00535">
    <property type="entry name" value="Glycos_transf_2"/>
    <property type="match status" value="1"/>
</dbReference>
<dbReference type="AlphaFoldDB" id="A0A1M7RTY4"/>
<evidence type="ECO:0000256" key="2">
    <source>
        <dbReference type="ARBA" id="ARBA00022676"/>
    </source>
</evidence>
<evidence type="ECO:0000256" key="3">
    <source>
        <dbReference type="ARBA" id="ARBA00022679"/>
    </source>
</evidence>
<evidence type="ECO:0000313" key="5">
    <source>
        <dbReference type="EMBL" id="SHN49664.1"/>
    </source>
</evidence>
<evidence type="ECO:0000259" key="4">
    <source>
        <dbReference type="Pfam" id="PF00535"/>
    </source>
</evidence>
<protein>
    <submittedName>
        <fullName evidence="5">Glycosyltransferase involved in cell wall bisynthesis</fullName>
    </submittedName>
</protein>
<keyword evidence="6" id="KW-1185">Reference proteome</keyword>
<dbReference type="InterPro" id="IPR001173">
    <property type="entry name" value="Glyco_trans_2-like"/>
</dbReference>
<dbReference type="STRING" id="1121455.SAMN02745728_00158"/>
<sequence>MSLENKLTVLLTVYNGMPYLPDTVKSVLNQNDNSSGSHVSSELKEDNSLKFNLLIINNASTDGTAEYLKQINDPRVKIIHNKVQKDRTQALNQGLELIFTEYTAIIDADDLALDGRFVNQLNFLEENQNIVLLGSNIEYIDTEGRVIGFETYPVNHKDLCSRLPLFNQFAHAACMFRTEAVKLVGGYPEDFKYAQDLALWLKLITNNYQVASLAHNYAAIRLHKAQATRSKEYQELRLLDELRLHKLMLKLPNIDANVRQFALFRVAVAAFKLGRRNQAKRAFTEAFKEKFFLFNPLFWLRLKIELKRLYKKSI</sequence>
<evidence type="ECO:0000313" key="6">
    <source>
        <dbReference type="Proteomes" id="UP000186469"/>
    </source>
</evidence>
<keyword evidence="3 5" id="KW-0808">Transferase</keyword>
<organism evidence="5 6">
    <name type="scientific">Desulfovibrio litoralis DSM 11393</name>
    <dbReference type="NCBI Taxonomy" id="1121455"/>
    <lineage>
        <taxon>Bacteria</taxon>
        <taxon>Pseudomonadati</taxon>
        <taxon>Thermodesulfobacteriota</taxon>
        <taxon>Desulfovibrionia</taxon>
        <taxon>Desulfovibrionales</taxon>
        <taxon>Desulfovibrionaceae</taxon>
        <taxon>Desulfovibrio</taxon>
    </lineage>
</organism>
<dbReference type="PANTHER" id="PTHR43685:SF5">
    <property type="entry name" value="GLYCOSYLTRANSFERASE EPSE-RELATED"/>
    <property type="match status" value="1"/>
</dbReference>
<dbReference type="EMBL" id="FRDI01000002">
    <property type="protein sequence ID" value="SHN49664.1"/>
    <property type="molecule type" value="Genomic_DNA"/>
</dbReference>
<keyword evidence="2" id="KW-0328">Glycosyltransferase</keyword>
<proteinExistence type="inferred from homology"/>
<dbReference type="Gene3D" id="3.90.550.10">
    <property type="entry name" value="Spore Coat Polysaccharide Biosynthesis Protein SpsA, Chain A"/>
    <property type="match status" value="1"/>
</dbReference>
<dbReference type="OrthoDB" id="9786172at2"/>
<dbReference type="PANTHER" id="PTHR43685">
    <property type="entry name" value="GLYCOSYLTRANSFERASE"/>
    <property type="match status" value="1"/>
</dbReference>
<dbReference type="Proteomes" id="UP000186469">
    <property type="component" value="Unassembled WGS sequence"/>
</dbReference>
<dbReference type="RefSeq" id="WP_072695509.1">
    <property type="nucleotide sequence ID" value="NZ_FRDI01000002.1"/>
</dbReference>
<dbReference type="InterPro" id="IPR029044">
    <property type="entry name" value="Nucleotide-diphossugar_trans"/>
</dbReference>
<dbReference type="InterPro" id="IPR050834">
    <property type="entry name" value="Glycosyltransf_2"/>
</dbReference>
<evidence type="ECO:0000256" key="1">
    <source>
        <dbReference type="ARBA" id="ARBA00006739"/>
    </source>
</evidence>
<reference evidence="5 6" key="1">
    <citation type="submission" date="2016-12" db="EMBL/GenBank/DDBJ databases">
        <authorList>
            <person name="Song W.-J."/>
            <person name="Kurnit D.M."/>
        </authorList>
    </citation>
    <scope>NUCLEOTIDE SEQUENCE [LARGE SCALE GENOMIC DNA]</scope>
    <source>
        <strain evidence="5 6">DSM 11393</strain>
    </source>
</reference>
<feature type="domain" description="Glycosyltransferase 2-like" evidence="4">
    <location>
        <begin position="8"/>
        <end position="148"/>
    </location>
</feature>